<proteinExistence type="predicted"/>
<dbReference type="OrthoDB" id="2269034at2759"/>
<keyword evidence="2" id="KW-1185">Reference proteome</keyword>
<name>M5G3D8_DACPD</name>
<dbReference type="AlphaFoldDB" id="M5G3D8"/>
<dbReference type="RefSeq" id="XP_040625175.1">
    <property type="nucleotide sequence ID" value="XM_040769199.1"/>
</dbReference>
<dbReference type="Proteomes" id="UP000030653">
    <property type="component" value="Unassembled WGS sequence"/>
</dbReference>
<dbReference type="HOGENOM" id="CLU_670890_0_0_1"/>
<sequence length="410" mass="46258">MQNSISSAINTRFRQLTLNTPSLWTHITLPLPLDIFSLFVARAQPHKLDLTIHPGEIPLSALLALRQHLQSHSVLSLCQSLTVTKCAHFLLPEILALPWPLRALDIELCAFDDDYDCPAPPYDDEWCVDLLRGRGEELHDLRLLDVPFNWTRLALRDLHILHLTFPSATWAVVLPSIQQFLDTLSSLPLLTQLMLDNLKFEETVNGTHVPFHTKRAIVHLPALRNVSLCGPTLHHLRLFLPFLRPSPSCALHLLTARTHIASDLFVPLAPTFFGRITHLSLCGIGDQTPASAAQVVFAEHDFFVLGEEVILRSVRQMPQLKWLTVDLLRLPDSLFRQLSRPAGTDPPAPGLEGIRILRSHGFGADQLGRMILSRRGMRYVSVEMCPEVGEIPLWEGVSREWPLAEEEDDW</sequence>
<evidence type="ECO:0000313" key="2">
    <source>
        <dbReference type="Proteomes" id="UP000030653"/>
    </source>
</evidence>
<accession>M5G3D8</accession>
<reference evidence="1 2" key="1">
    <citation type="journal article" date="2012" name="Science">
        <title>The Paleozoic origin of enzymatic lignin decomposition reconstructed from 31 fungal genomes.</title>
        <authorList>
            <person name="Floudas D."/>
            <person name="Binder M."/>
            <person name="Riley R."/>
            <person name="Barry K."/>
            <person name="Blanchette R.A."/>
            <person name="Henrissat B."/>
            <person name="Martinez A.T."/>
            <person name="Otillar R."/>
            <person name="Spatafora J.W."/>
            <person name="Yadav J.S."/>
            <person name="Aerts A."/>
            <person name="Benoit I."/>
            <person name="Boyd A."/>
            <person name="Carlson A."/>
            <person name="Copeland A."/>
            <person name="Coutinho P.M."/>
            <person name="de Vries R.P."/>
            <person name="Ferreira P."/>
            <person name="Findley K."/>
            <person name="Foster B."/>
            <person name="Gaskell J."/>
            <person name="Glotzer D."/>
            <person name="Gorecki P."/>
            <person name="Heitman J."/>
            <person name="Hesse C."/>
            <person name="Hori C."/>
            <person name="Igarashi K."/>
            <person name="Jurgens J.A."/>
            <person name="Kallen N."/>
            <person name="Kersten P."/>
            <person name="Kohler A."/>
            <person name="Kuees U."/>
            <person name="Kumar T.K.A."/>
            <person name="Kuo A."/>
            <person name="LaButti K."/>
            <person name="Larrondo L.F."/>
            <person name="Lindquist E."/>
            <person name="Ling A."/>
            <person name="Lombard V."/>
            <person name="Lucas S."/>
            <person name="Lundell T."/>
            <person name="Martin R."/>
            <person name="McLaughlin D.J."/>
            <person name="Morgenstern I."/>
            <person name="Morin E."/>
            <person name="Murat C."/>
            <person name="Nagy L.G."/>
            <person name="Nolan M."/>
            <person name="Ohm R.A."/>
            <person name="Patyshakuliyeva A."/>
            <person name="Rokas A."/>
            <person name="Ruiz-Duenas F.J."/>
            <person name="Sabat G."/>
            <person name="Salamov A."/>
            <person name="Samejima M."/>
            <person name="Schmutz J."/>
            <person name="Slot J.C."/>
            <person name="St John F."/>
            <person name="Stenlid J."/>
            <person name="Sun H."/>
            <person name="Sun S."/>
            <person name="Syed K."/>
            <person name="Tsang A."/>
            <person name="Wiebenga A."/>
            <person name="Young D."/>
            <person name="Pisabarro A."/>
            <person name="Eastwood D.C."/>
            <person name="Martin F."/>
            <person name="Cullen D."/>
            <person name="Grigoriev I.V."/>
            <person name="Hibbett D.S."/>
        </authorList>
    </citation>
    <scope>NUCLEOTIDE SEQUENCE [LARGE SCALE GENOMIC DNA]</scope>
    <source>
        <strain evidence="1 2">DJM-731 SS1</strain>
    </source>
</reference>
<dbReference type="STRING" id="1858805.M5G3D8"/>
<protein>
    <recommendedName>
        <fullName evidence="3">F-box domain-containing protein</fullName>
    </recommendedName>
</protein>
<evidence type="ECO:0000313" key="1">
    <source>
        <dbReference type="EMBL" id="EJT98277.1"/>
    </source>
</evidence>
<evidence type="ECO:0008006" key="3">
    <source>
        <dbReference type="Google" id="ProtNLM"/>
    </source>
</evidence>
<dbReference type="GeneID" id="63684261"/>
<organism evidence="1 2">
    <name type="scientific">Dacryopinax primogenitus (strain DJM 731)</name>
    <name type="common">Brown rot fungus</name>
    <dbReference type="NCBI Taxonomy" id="1858805"/>
    <lineage>
        <taxon>Eukaryota</taxon>
        <taxon>Fungi</taxon>
        <taxon>Dikarya</taxon>
        <taxon>Basidiomycota</taxon>
        <taxon>Agaricomycotina</taxon>
        <taxon>Dacrymycetes</taxon>
        <taxon>Dacrymycetales</taxon>
        <taxon>Dacrymycetaceae</taxon>
        <taxon>Dacryopinax</taxon>
    </lineage>
</organism>
<gene>
    <name evidence="1" type="ORF">DACRYDRAFT_111249</name>
</gene>
<dbReference type="EMBL" id="JH795874">
    <property type="protein sequence ID" value="EJT98277.1"/>
    <property type="molecule type" value="Genomic_DNA"/>
</dbReference>